<proteinExistence type="predicted"/>
<organism evidence="2 3">
    <name type="scientific">Pseudonocardia thermophila</name>
    <dbReference type="NCBI Taxonomy" id="1848"/>
    <lineage>
        <taxon>Bacteria</taxon>
        <taxon>Bacillati</taxon>
        <taxon>Actinomycetota</taxon>
        <taxon>Actinomycetes</taxon>
        <taxon>Pseudonocardiales</taxon>
        <taxon>Pseudonocardiaceae</taxon>
        <taxon>Pseudonocardia</taxon>
    </lineage>
</organism>
<sequence>MTACIEKSTIVRFVERCESDLVVDTVFAGLSPRSRFLRFHSPVRALTPALRRALVPIDGERRMAVAAWCGDEPLGIARITRTGPGSADLAAAVVDAWQRRGLGRRLVTAAVGLAERAGIGELHGSVLPENRAMLELVRTTFPLALRHHDDGTIQIRIPLGSAAWTITEEDVYASLLRR</sequence>
<protein>
    <submittedName>
        <fullName evidence="2">Acetyltransferase (GNAT) family protein</fullName>
    </submittedName>
</protein>
<dbReference type="Pfam" id="PF00583">
    <property type="entry name" value="Acetyltransf_1"/>
    <property type="match status" value="1"/>
</dbReference>
<dbReference type="Proteomes" id="UP000184363">
    <property type="component" value="Unassembled WGS sequence"/>
</dbReference>
<dbReference type="PROSITE" id="PS51186">
    <property type="entry name" value="GNAT"/>
    <property type="match status" value="1"/>
</dbReference>
<dbReference type="OrthoDB" id="4256927at2"/>
<dbReference type="RefSeq" id="WP_143172205.1">
    <property type="nucleotide sequence ID" value="NZ_FRAP01000013.1"/>
</dbReference>
<dbReference type="AlphaFoldDB" id="A0A1M6VQZ1"/>
<keyword evidence="2" id="KW-0808">Transferase</keyword>
<dbReference type="STRING" id="1848.SAMN05443637_1131"/>
<keyword evidence="3" id="KW-1185">Reference proteome</keyword>
<evidence type="ECO:0000259" key="1">
    <source>
        <dbReference type="PROSITE" id="PS51186"/>
    </source>
</evidence>
<dbReference type="GO" id="GO:0016747">
    <property type="term" value="F:acyltransferase activity, transferring groups other than amino-acyl groups"/>
    <property type="evidence" value="ECO:0007669"/>
    <property type="project" value="InterPro"/>
</dbReference>
<gene>
    <name evidence="2" type="ORF">SAMN05443637_1131</name>
</gene>
<feature type="domain" description="N-acetyltransferase" evidence="1">
    <location>
        <begin position="21"/>
        <end position="160"/>
    </location>
</feature>
<evidence type="ECO:0000313" key="2">
    <source>
        <dbReference type="EMBL" id="SHK83910.1"/>
    </source>
</evidence>
<dbReference type="EMBL" id="FRAP01000013">
    <property type="protein sequence ID" value="SHK83910.1"/>
    <property type="molecule type" value="Genomic_DNA"/>
</dbReference>
<dbReference type="Gene3D" id="3.40.630.30">
    <property type="match status" value="1"/>
</dbReference>
<reference evidence="2 3" key="1">
    <citation type="submission" date="2016-11" db="EMBL/GenBank/DDBJ databases">
        <authorList>
            <person name="Jaros S."/>
            <person name="Januszkiewicz K."/>
            <person name="Wedrychowicz H."/>
        </authorList>
    </citation>
    <scope>NUCLEOTIDE SEQUENCE [LARGE SCALE GENOMIC DNA]</scope>
    <source>
        <strain evidence="2 3">DSM 43832</strain>
    </source>
</reference>
<evidence type="ECO:0000313" key="3">
    <source>
        <dbReference type="Proteomes" id="UP000184363"/>
    </source>
</evidence>
<dbReference type="InterPro" id="IPR000182">
    <property type="entry name" value="GNAT_dom"/>
</dbReference>
<name>A0A1M6VQZ1_PSETH</name>
<dbReference type="InterPro" id="IPR016181">
    <property type="entry name" value="Acyl_CoA_acyltransferase"/>
</dbReference>
<dbReference type="SUPFAM" id="SSF55729">
    <property type="entry name" value="Acyl-CoA N-acyltransferases (Nat)"/>
    <property type="match status" value="1"/>
</dbReference>
<accession>A0A1M6VQZ1</accession>